<accession>T1J0J7</accession>
<dbReference type="AlphaFoldDB" id="T1J0J7"/>
<dbReference type="PhylomeDB" id="T1J0J7"/>
<dbReference type="EnsemblMetazoa" id="SMAR007048-RA">
    <property type="protein sequence ID" value="SMAR007048-PA"/>
    <property type="gene ID" value="SMAR007048"/>
</dbReference>
<sequence>MVLYSRSMEKRKSLHEFRRHEEEVVGSLCRGKRCLFCNKLQNTIFQLEQGKDEFFWLQNCRLTRLVNQQNHDSDGGIVEAVDEGIGSMSPPGGEESGSEELKKEMLDLRGQLDRERRLRLVLEEQARNMEAQLYPERIREIAQQVHLEYKSHSPIHPELYTESVESEEVVEPVVEMDSQARDREPGVASSPLLDVSRVNSEPKPKLYVASTSRQNLETIVEAIRHLEGDHLFQDDPVPSTTCTARVITEMKSEDLKQMSNTSRRRDTSTESSPFAYRRQVIQVPPVVRPGVIVSTHS</sequence>
<feature type="coiled-coil region" evidence="1">
    <location>
        <begin position="98"/>
        <end position="132"/>
    </location>
</feature>
<name>T1J0J7_STRMM</name>
<organism evidence="3 4">
    <name type="scientific">Strigamia maritima</name>
    <name type="common">European centipede</name>
    <name type="synonym">Geophilus maritimus</name>
    <dbReference type="NCBI Taxonomy" id="126957"/>
    <lineage>
        <taxon>Eukaryota</taxon>
        <taxon>Metazoa</taxon>
        <taxon>Ecdysozoa</taxon>
        <taxon>Arthropoda</taxon>
        <taxon>Myriapoda</taxon>
        <taxon>Chilopoda</taxon>
        <taxon>Pleurostigmophora</taxon>
        <taxon>Geophilomorpha</taxon>
        <taxon>Linotaeniidae</taxon>
        <taxon>Strigamia</taxon>
    </lineage>
</organism>
<feature type="region of interest" description="Disordered" evidence="2">
    <location>
        <begin position="251"/>
        <end position="272"/>
    </location>
</feature>
<proteinExistence type="predicted"/>
<dbReference type="HOGENOM" id="CLU_937872_0_0_1"/>
<dbReference type="STRING" id="126957.T1J0J7"/>
<protein>
    <submittedName>
        <fullName evidence="3">Uncharacterized protein</fullName>
    </submittedName>
</protein>
<reference evidence="4" key="1">
    <citation type="submission" date="2011-05" db="EMBL/GenBank/DDBJ databases">
        <authorList>
            <person name="Richards S.R."/>
            <person name="Qu J."/>
            <person name="Jiang H."/>
            <person name="Jhangiani S.N."/>
            <person name="Agravi P."/>
            <person name="Goodspeed R."/>
            <person name="Gross S."/>
            <person name="Mandapat C."/>
            <person name="Jackson L."/>
            <person name="Mathew T."/>
            <person name="Pu L."/>
            <person name="Thornton R."/>
            <person name="Saada N."/>
            <person name="Wilczek-Boney K.B."/>
            <person name="Lee S."/>
            <person name="Kovar C."/>
            <person name="Wu Y."/>
            <person name="Scherer S.E."/>
            <person name="Worley K.C."/>
            <person name="Muzny D.M."/>
            <person name="Gibbs R."/>
        </authorList>
    </citation>
    <scope>NUCLEOTIDE SEQUENCE</scope>
    <source>
        <strain evidence="4">Brora</strain>
    </source>
</reference>
<evidence type="ECO:0000313" key="3">
    <source>
        <dbReference type="EnsemblMetazoa" id="SMAR007048-PA"/>
    </source>
</evidence>
<reference evidence="3" key="2">
    <citation type="submission" date="2015-02" db="UniProtKB">
        <authorList>
            <consortium name="EnsemblMetazoa"/>
        </authorList>
    </citation>
    <scope>IDENTIFICATION</scope>
</reference>
<evidence type="ECO:0000256" key="1">
    <source>
        <dbReference type="SAM" id="Coils"/>
    </source>
</evidence>
<keyword evidence="4" id="KW-1185">Reference proteome</keyword>
<evidence type="ECO:0000313" key="4">
    <source>
        <dbReference type="Proteomes" id="UP000014500"/>
    </source>
</evidence>
<dbReference type="EMBL" id="JH431735">
    <property type="status" value="NOT_ANNOTATED_CDS"/>
    <property type="molecule type" value="Genomic_DNA"/>
</dbReference>
<dbReference type="OMA" id="HEFRRHE"/>
<dbReference type="eggNOG" id="KOG0561">
    <property type="taxonomic scope" value="Eukaryota"/>
</dbReference>
<evidence type="ECO:0000256" key="2">
    <source>
        <dbReference type="SAM" id="MobiDB-lite"/>
    </source>
</evidence>
<dbReference type="Proteomes" id="UP000014500">
    <property type="component" value="Unassembled WGS sequence"/>
</dbReference>
<keyword evidence="1" id="KW-0175">Coiled coil</keyword>